<evidence type="ECO:0000256" key="6">
    <source>
        <dbReference type="ARBA" id="ARBA00022692"/>
    </source>
</evidence>
<organism evidence="14 15">
    <name type="scientific">Thiohalomonas denitrificans</name>
    <dbReference type="NCBI Taxonomy" id="415747"/>
    <lineage>
        <taxon>Bacteria</taxon>
        <taxon>Pseudomonadati</taxon>
        <taxon>Pseudomonadota</taxon>
        <taxon>Gammaproteobacteria</taxon>
        <taxon>Thiohalomonadales</taxon>
        <taxon>Thiohalomonadaceae</taxon>
        <taxon>Thiohalomonas</taxon>
    </lineage>
</organism>
<comment type="subcellular location">
    <subcellularLocation>
        <location evidence="2">Membrane</location>
    </subcellularLocation>
</comment>
<dbReference type="Gene3D" id="1.10.287.130">
    <property type="match status" value="1"/>
</dbReference>
<protein>
    <recommendedName>
        <fullName evidence="3">histidine kinase</fullName>
        <ecNumber evidence="3">2.7.13.3</ecNumber>
    </recommendedName>
</protein>
<dbReference type="Gene3D" id="3.30.565.10">
    <property type="entry name" value="Histidine kinase-like ATPase, C-terminal domain"/>
    <property type="match status" value="1"/>
</dbReference>
<dbReference type="STRING" id="415747.SAMN03097708_00297"/>
<keyword evidence="4" id="KW-0597">Phosphoprotein</keyword>
<dbReference type="EC" id="2.7.13.3" evidence="3"/>
<feature type="domain" description="Histidine kinase" evidence="12">
    <location>
        <begin position="238"/>
        <end position="442"/>
    </location>
</feature>
<keyword evidence="6 11" id="KW-0812">Transmembrane</keyword>
<dbReference type="Pfam" id="PF02518">
    <property type="entry name" value="HATPase_c"/>
    <property type="match status" value="1"/>
</dbReference>
<dbReference type="InterPro" id="IPR050428">
    <property type="entry name" value="TCS_sensor_his_kinase"/>
</dbReference>
<dbReference type="InterPro" id="IPR003660">
    <property type="entry name" value="HAMP_dom"/>
</dbReference>
<keyword evidence="7 14" id="KW-0418">Kinase</keyword>
<dbReference type="SUPFAM" id="SSF55874">
    <property type="entry name" value="ATPase domain of HSP90 chaperone/DNA topoisomerase II/histidine kinase"/>
    <property type="match status" value="1"/>
</dbReference>
<keyword evidence="15" id="KW-1185">Reference proteome</keyword>
<dbReference type="InterPro" id="IPR005467">
    <property type="entry name" value="His_kinase_dom"/>
</dbReference>
<evidence type="ECO:0000256" key="1">
    <source>
        <dbReference type="ARBA" id="ARBA00000085"/>
    </source>
</evidence>
<evidence type="ECO:0000256" key="5">
    <source>
        <dbReference type="ARBA" id="ARBA00022679"/>
    </source>
</evidence>
<dbReference type="OrthoDB" id="9809567at2"/>
<keyword evidence="10 11" id="KW-0472">Membrane</keyword>
<dbReference type="RefSeq" id="WP_092991858.1">
    <property type="nucleotide sequence ID" value="NZ_FMWD01000001.1"/>
</dbReference>
<dbReference type="PROSITE" id="PS50885">
    <property type="entry name" value="HAMP"/>
    <property type="match status" value="1"/>
</dbReference>
<dbReference type="EMBL" id="FMWD01000001">
    <property type="protein sequence ID" value="SCZ49932.1"/>
    <property type="molecule type" value="Genomic_DNA"/>
</dbReference>
<evidence type="ECO:0000256" key="8">
    <source>
        <dbReference type="ARBA" id="ARBA00022989"/>
    </source>
</evidence>
<evidence type="ECO:0000259" key="12">
    <source>
        <dbReference type="PROSITE" id="PS50109"/>
    </source>
</evidence>
<evidence type="ECO:0000256" key="2">
    <source>
        <dbReference type="ARBA" id="ARBA00004370"/>
    </source>
</evidence>
<evidence type="ECO:0000313" key="14">
    <source>
        <dbReference type="EMBL" id="SCZ49932.1"/>
    </source>
</evidence>
<dbReference type="SMART" id="SM00387">
    <property type="entry name" value="HATPase_c"/>
    <property type="match status" value="1"/>
</dbReference>
<dbReference type="AlphaFoldDB" id="A0A1G5PKB4"/>
<dbReference type="GO" id="GO:0004673">
    <property type="term" value="F:protein histidine kinase activity"/>
    <property type="evidence" value="ECO:0007669"/>
    <property type="project" value="UniProtKB-EC"/>
</dbReference>
<evidence type="ECO:0000259" key="13">
    <source>
        <dbReference type="PROSITE" id="PS50885"/>
    </source>
</evidence>
<accession>A0A1G5PKB4</accession>
<feature type="transmembrane region" description="Helical" evidence="11">
    <location>
        <begin position="154"/>
        <end position="173"/>
    </location>
</feature>
<sequence length="448" mass="49540">MSSLRRRLDLGLGISLVLLFLIQWGAISLFTRDLVESYVEERLFHDAEGILALLEPGVDGQLQLSETAISPVYRRPFSGHYYQLEMSGREFYSRSLWDDTLQVPQTSVREQAFEISGPQDQPLIAVAGRYQKGGETVRIIVAEDLSPLAAPIRGFQLAYGLVTLAALIGLLLIQRRLVQRGLAPLVRLRRQVSRLNSGELDQLATDVPEEIRPLVDEINHLLTVTGKRLQRSRDALGNLTHALKNPLSHLNQIAGDPTLPLPAEDRTSIHRALDTITQRIDRELRRARVAGAGRPGQLFRPVQDLPPLVNTIERLHRGRQLDVDLSVSSRKAYPLDRDDMLELFGNLIDNATKWAQHRVRISLAESGNVLEAVVEDDGPGCPPDECKALLERGQRLDESSPGHGLGLSIVSAIVVDYGGALKLERSRTLGGLRSEVHFPLPDGGESSG</sequence>
<evidence type="ECO:0000256" key="7">
    <source>
        <dbReference type="ARBA" id="ARBA00022777"/>
    </source>
</evidence>
<feature type="transmembrane region" description="Helical" evidence="11">
    <location>
        <begin position="12"/>
        <end position="31"/>
    </location>
</feature>
<dbReference type="GO" id="GO:0005886">
    <property type="term" value="C:plasma membrane"/>
    <property type="evidence" value="ECO:0007669"/>
    <property type="project" value="TreeGrafter"/>
</dbReference>
<dbReference type="InterPro" id="IPR004358">
    <property type="entry name" value="Sig_transdc_His_kin-like_C"/>
</dbReference>
<evidence type="ECO:0000256" key="4">
    <source>
        <dbReference type="ARBA" id="ARBA00022553"/>
    </source>
</evidence>
<dbReference type="InterPro" id="IPR003594">
    <property type="entry name" value="HATPase_dom"/>
</dbReference>
<reference evidence="14 15" key="1">
    <citation type="submission" date="2016-10" db="EMBL/GenBank/DDBJ databases">
        <authorList>
            <person name="de Groot N.N."/>
        </authorList>
    </citation>
    <scope>NUCLEOTIDE SEQUENCE [LARGE SCALE GENOMIC DNA]</scope>
    <source>
        <strain evidence="14 15">HLD2</strain>
    </source>
</reference>
<dbReference type="PROSITE" id="PS50109">
    <property type="entry name" value="HIS_KIN"/>
    <property type="match status" value="1"/>
</dbReference>
<evidence type="ECO:0000256" key="9">
    <source>
        <dbReference type="ARBA" id="ARBA00023012"/>
    </source>
</evidence>
<dbReference type="InterPro" id="IPR036890">
    <property type="entry name" value="HATPase_C_sf"/>
</dbReference>
<keyword evidence="8 11" id="KW-1133">Transmembrane helix</keyword>
<dbReference type="Proteomes" id="UP000199648">
    <property type="component" value="Unassembled WGS sequence"/>
</dbReference>
<dbReference type="PRINTS" id="PR00344">
    <property type="entry name" value="BCTRLSENSOR"/>
</dbReference>
<dbReference type="PANTHER" id="PTHR45436">
    <property type="entry name" value="SENSOR HISTIDINE KINASE YKOH"/>
    <property type="match status" value="1"/>
</dbReference>
<gene>
    <name evidence="14" type="ORF">SAMN03097708_00297</name>
</gene>
<evidence type="ECO:0000256" key="11">
    <source>
        <dbReference type="SAM" id="Phobius"/>
    </source>
</evidence>
<evidence type="ECO:0000256" key="3">
    <source>
        <dbReference type="ARBA" id="ARBA00012438"/>
    </source>
</evidence>
<dbReference type="GO" id="GO:0000160">
    <property type="term" value="P:phosphorelay signal transduction system"/>
    <property type="evidence" value="ECO:0007669"/>
    <property type="project" value="UniProtKB-KW"/>
</dbReference>
<keyword evidence="5" id="KW-0808">Transferase</keyword>
<evidence type="ECO:0000256" key="10">
    <source>
        <dbReference type="ARBA" id="ARBA00023136"/>
    </source>
</evidence>
<dbReference type="PANTHER" id="PTHR45436:SF5">
    <property type="entry name" value="SENSOR HISTIDINE KINASE TRCS"/>
    <property type="match status" value="1"/>
</dbReference>
<name>A0A1G5PKB4_9GAMM</name>
<comment type="catalytic activity">
    <reaction evidence="1">
        <text>ATP + protein L-histidine = ADP + protein N-phospho-L-histidine.</text>
        <dbReference type="EC" id="2.7.13.3"/>
    </reaction>
</comment>
<proteinExistence type="predicted"/>
<evidence type="ECO:0000313" key="15">
    <source>
        <dbReference type="Proteomes" id="UP000199648"/>
    </source>
</evidence>
<feature type="domain" description="HAMP" evidence="13">
    <location>
        <begin position="179"/>
        <end position="230"/>
    </location>
</feature>
<keyword evidence="9" id="KW-0902">Two-component regulatory system</keyword>